<keyword evidence="3" id="KW-1185">Reference proteome</keyword>
<dbReference type="Proteomes" id="UP001305521">
    <property type="component" value="Chromosome"/>
</dbReference>
<dbReference type="RefSeq" id="WP_318646921.1">
    <property type="nucleotide sequence ID" value="NZ_CP137852.1"/>
</dbReference>
<dbReference type="InterPro" id="IPR009061">
    <property type="entry name" value="DNA-bd_dom_put_sf"/>
</dbReference>
<reference evidence="2 3" key="1">
    <citation type="submission" date="2023-11" db="EMBL/GenBank/DDBJ databases">
        <title>Arctic aerobic anoxygenic photoheterotroph Sediminicoccus rosea KRV36 adapts its photosynthesis to long days of polar summer.</title>
        <authorList>
            <person name="Tomasch J."/>
            <person name="Kopejtka K."/>
            <person name="Bily T."/>
            <person name="Gardiner A.T."/>
            <person name="Gardian Z."/>
            <person name="Shivaramu S."/>
            <person name="Koblizek M."/>
            <person name="Engelhardt F."/>
            <person name="Kaftan D."/>
        </authorList>
    </citation>
    <scope>NUCLEOTIDE SEQUENCE [LARGE SCALE GENOMIC DNA]</scope>
    <source>
        <strain evidence="2 3">R-30</strain>
    </source>
</reference>
<dbReference type="SUPFAM" id="SSF46955">
    <property type="entry name" value="Putative DNA-binding domain"/>
    <property type="match status" value="1"/>
</dbReference>
<accession>A0ABZ0PBC8</accession>
<dbReference type="NCBIfam" id="TIGR01764">
    <property type="entry name" value="excise"/>
    <property type="match status" value="1"/>
</dbReference>
<organism evidence="2 3">
    <name type="scientific">Sediminicoccus rosea</name>
    <dbReference type="NCBI Taxonomy" id="1225128"/>
    <lineage>
        <taxon>Bacteria</taxon>
        <taxon>Pseudomonadati</taxon>
        <taxon>Pseudomonadota</taxon>
        <taxon>Alphaproteobacteria</taxon>
        <taxon>Acetobacterales</taxon>
        <taxon>Roseomonadaceae</taxon>
        <taxon>Sediminicoccus</taxon>
    </lineage>
</organism>
<dbReference type="Pfam" id="PF12728">
    <property type="entry name" value="HTH_17"/>
    <property type="match status" value="1"/>
</dbReference>
<sequence length="72" mass="8296">MLTRKFMTVREVAELAQVGEATVRQWIRQGDLRAIDVGREFRIIPRDFERFLDQHATRAEGEAAAKPRGTAR</sequence>
<evidence type="ECO:0000259" key="1">
    <source>
        <dbReference type="Pfam" id="PF12728"/>
    </source>
</evidence>
<name>A0ABZ0PBC8_9PROT</name>
<feature type="domain" description="Helix-turn-helix" evidence="1">
    <location>
        <begin position="6"/>
        <end position="55"/>
    </location>
</feature>
<gene>
    <name evidence="2" type="ORF">R9Z33_12570</name>
</gene>
<proteinExistence type="predicted"/>
<protein>
    <submittedName>
        <fullName evidence="2">Helix-turn-helix domain-containing protein</fullName>
    </submittedName>
</protein>
<dbReference type="InterPro" id="IPR041657">
    <property type="entry name" value="HTH_17"/>
</dbReference>
<dbReference type="InterPro" id="IPR010093">
    <property type="entry name" value="SinI_DNA-bd"/>
</dbReference>
<dbReference type="EMBL" id="CP137852">
    <property type="protein sequence ID" value="WPB82940.1"/>
    <property type="molecule type" value="Genomic_DNA"/>
</dbReference>
<evidence type="ECO:0000313" key="3">
    <source>
        <dbReference type="Proteomes" id="UP001305521"/>
    </source>
</evidence>
<evidence type="ECO:0000313" key="2">
    <source>
        <dbReference type="EMBL" id="WPB82940.1"/>
    </source>
</evidence>